<evidence type="ECO:0000313" key="1">
    <source>
        <dbReference type="EMBL" id="CAH2240660.1"/>
    </source>
</evidence>
<evidence type="ECO:0000313" key="2">
    <source>
        <dbReference type="Proteomes" id="UP000838756"/>
    </source>
</evidence>
<dbReference type="AlphaFoldDB" id="A0A8S4RSW9"/>
<protein>
    <submittedName>
        <fullName evidence="1">Jg22756 protein</fullName>
    </submittedName>
</protein>
<dbReference type="Proteomes" id="UP000838756">
    <property type="component" value="Unassembled WGS sequence"/>
</dbReference>
<organism evidence="1 2">
    <name type="scientific">Pararge aegeria aegeria</name>
    <dbReference type="NCBI Taxonomy" id="348720"/>
    <lineage>
        <taxon>Eukaryota</taxon>
        <taxon>Metazoa</taxon>
        <taxon>Ecdysozoa</taxon>
        <taxon>Arthropoda</taxon>
        <taxon>Hexapoda</taxon>
        <taxon>Insecta</taxon>
        <taxon>Pterygota</taxon>
        <taxon>Neoptera</taxon>
        <taxon>Endopterygota</taxon>
        <taxon>Lepidoptera</taxon>
        <taxon>Glossata</taxon>
        <taxon>Ditrysia</taxon>
        <taxon>Papilionoidea</taxon>
        <taxon>Nymphalidae</taxon>
        <taxon>Satyrinae</taxon>
        <taxon>Satyrini</taxon>
        <taxon>Parargina</taxon>
        <taxon>Pararge</taxon>
    </lineage>
</organism>
<keyword evidence="2" id="KW-1185">Reference proteome</keyword>
<proteinExistence type="predicted"/>
<reference evidence="1" key="1">
    <citation type="submission" date="2022-03" db="EMBL/GenBank/DDBJ databases">
        <authorList>
            <person name="Lindestad O."/>
        </authorList>
    </citation>
    <scope>NUCLEOTIDE SEQUENCE</scope>
</reference>
<comment type="caution">
    <text evidence="1">The sequence shown here is derived from an EMBL/GenBank/DDBJ whole genome shotgun (WGS) entry which is preliminary data.</text>
</comment>
<name>A0A8S4RSW9_9NEOP</name>
<gene>
    <name evidence="1" type="primary">jg22756</name>
    <name evidence="1" type="ORF">PAEG_LOCUS17228</name>
</gene>
<dbReference type="EMBL" id="CAKXAJ010025536">
    <property type="protein sequence ID" value="CAH2240660.1"/>
    <property type="molecule type" value="Genomic_DNA"/>
</dbReference>
<sequence>MLRVRLHDLKSGMKRSIENQSYRHSSKSREALQFADTPLPKEEILNECVLPVMTYGAETWTQTIDLIHKFTVAQRAMERTILGVSLRDRIRNDQIRRNTKVTDSSKDKQVEVAVGGSCLS</sequence>
<dbReference type="OrthoDB" id="407509at2759"/>
<accession>A0A8S4RSW9</accession>